<evidence type="ECO:0000313" key="2">
    <source>
        <dbReference type="Proteomes" id="UP001732700"/>
    </source>
</evidence>
<keyword evidence="2" id="KW-1185">Reference proteome</keyword>
<sequence>MLLWLEPSFLPALSSLSPLLLQPLASLIVSRSPSPMASLAVSAGSSASREYRIQLQSSRRTMACFAATQRSSFSSVRMHTAAKRSQVACSAKQDTIDKVCGIVKKQLAVEEDTPVKGETKFADLGADSLDTVEIVMGLEEAFGITVDETSAQEIRTVEDAATLIDKLVMDKED</sequence>
<reference evidence="1" key="1">
    <citation type="submission" date="2021-05" db="EMBL/GenBank/DDBJ databases">
        <authorList>
            <person name="Scholz U."/>
            <person name="Mascher M."/>
            <person name="Fiebig A."/>
        </authorList>
    </citation>
    <scope>NUCLEOTIDE SEQUENCE [LARGE SCALE GENOMIC DNA]</scope>
</reference>
<dbReference type="EnsemblPlants" id="AVESA.00010b.r2.4DG0764530.1">
    <property type="protein sequence ID" value="AVESA.00010b.r2.4DG0764530.1.CDS"/>
    <property type="gene ID" value="AVESA.00010b.r2.4DG0764530"/>
</dbReference>
<name>A0ACD5XAC3_AVESA</name>
<evidence type="ECO:0000313" key="1">
    <source>
        <dbReference type="EnsemblPlants" id="AVESA.00010b.r2.4DG0764530.1.CDS"/>
    </source>
</evidence>
<organism evidence="1 2">
    <name type="scientific">Avena sativa</name>
    <name type="common">Oat</name>
    <dbReference type="NCBI Taxonomy" id="4498"/>
    <lineage>
        <taxon>Eukaryota</taxon>
        <taxon>Viridiplantae</taxon>
        <taxon>Streptophyta</taxon>
        <taxon>Embryophyta</taxon>
        <taxon>Tracheophyta</taxon>
        <taxon>Spermatophyta</taxon>
        <taxon>Magnoliopsida</taxon>
        <taxon>Liliopsida</taxon>
        <taxon>Poales</taxon>
        <taxon>Poaceae</taxon>
        <taxon>BOP clade</taxon>
        <taxon>Pooideae</taxon>
        <taxon>Poodae</taxon>
        <taxon>Poeae</taxon>
        <taxon>Poeae Chloroplast Group 1 (Aveneae type)</taxon>
        <taxon>Aveninae</taxon>
        <taxon>Avena</taxon>
    </lineage>
</organism>
<protein>
    <submittedName>
        <fullName evidence="1">Uncharacterized protein</fullName>
    </submittedName>
</protein>
<dbReference type="Proteomes" id="UP001732700">
    <property type="component" value="Chromosome 4D"/>
</dbReference>
<proteinExistence type="predicted"/>
<accession>A0ACD5XAC3</accession>
<reference evidence="1" key="2">
    <citation type="submission" date="2025-09" db="UniProtKB">
        <authorList>
            <consortium name="EnsemblPlants"/>
        </authorList>
    </citation>
    <scope>IDENTIFICATION</scope>
</reference>